<name>A0A1Q4H9C0_9MYCO</name>
<organism evidence="2 3">
    <name type="scientific">Mycobacterium paraffinicum</name>
    <dbReference type="NCBI Taxonomy" id="53378"/>
    <lineage>
        <taxon>Bacteria</taxon>
        <taxon>Bacillati</taxon>
        <taxon>Actinomycetota</taxon>
        <taxon>Actinomycetes</taxon>
        <taxon>Mycobacteriales</taxon>
        <taxon>Mycobacteriaceae</taxon>
        <taxon>Mycobacterium</taxon>
    </lineage>
</organism>
<keyword evidence="3" id="KW-1185">Reference proteome</keyword>
<dbReference type="Pfam" id="PF12680">
    <property type="entry name" value="SnoaL_2"/>
    <property type="match status" value="1"/>
</dbReference>
<dbReference type="InterPro" id="IPR037401">
    <property type="entry name" value="SnoaL-like"/>
</dbReference>
<accession>A0A1Q4H9C0</accession>
<evidence type="ECO:0000313" key="2">
    <source>
        <dbReference type="EMBL" id="OJZ64117.1"/>
    </source>
</evidence>
<evidence type="ECO:0000259" key="1">
    <source>
        <dbReference type="Pfam" id="PF12680"/>
    </source>
</evidence>
<dbReference type="AlphaFoldDB" id="A0A1Q4H9C0"/>
<evidence type="ECO:0000313" key="3">
    <source>
        <dbReference type="Proteomes" id="UP000186438"/>
    </source>
</evidence>
<dbReference type="EMBL" id="MPNT01000055">
    <property type="protein sequence ID" value="OJZ64117.1"/>
    <property type="molecule type" value="Genomic_DNA"/>
</dbReference>
<gene>
    <name evidence="2" type="ORF">BRW65_29255</name>
</gene>
<feature type="domain" description="SnoaL-like" evidence="1">
    <location>
        <begin position="13"/>
        <end position="112"/>
    </location>
</feature>
<dbReference type="STRING" id="53378.BRW65_29255"/>
<sequence length="129" mass="14229">MEGQTETAAIGDKLFAGMESGDLDAVRECFAPDALVWHNANNQVDGVEETLRTLAAFTDYWTLKYDDIRRVKIPDGFAQQHTLRGRGPAGDEFEAHIGVFVTLGAAGTIVRIDEYLDPSQLPKYLDPSQ</sequence>
<comment type="caution">
    <text evidence="2">The sequence shown here is derived from an EMBL/GenBank/DDBJ whole genome shotgun (WGS) entry which is preliminary data.</text>
</comment>
<dbReference type="Gene3D" id="3.10.450.50">
    <property type="match status" value="1"/>
</dbReference>
<protein>
    <recommendedName>
        <fullName evidence="1">SnoaL-like domain-containing protein</fullName>
    </recommendedName>
</protein>
<dbReference type="InterPro" id="IPR032710">
    <property type="entry name" value="NTF2-like_dom_sf"/>
</dbReference>
<reference evidence="2 3" key="1">
    <citation type="submission" date="2016-11" db="EMBL/GenBank/DDBJ databases">
        <title>Genome sequences of unsequenced Mycobacteria.</title>
        <authorList>
            <person name="Greninger A.L."/>
            <person name="Fang F."/>
            <person name="Jerome K.R."/>
        </authorList>
    </citation>
    <scope>NUCLEOTIDE SEQUENCE [LARGE SCALE GENOMIC DNA]</scope>
    <source>
        <strain evidence="2 3">M11</strain>
    </source>
</reference>
<dbReference type="SUPFAM" id="SSF54427">
    <property type="entry name" value="NTF2-like"/>
    <property type="match status" value="1"/>
</dbReference>
<dbReference type="Proteomes" id="UP000186438">
    <property type="component" value="Unassembled WGS sequence"/>
</dbReference>
<proteinExistence type="predicted"/>